<dbReference type="eggNOG" id="COG2333">
    <property type="taxonomic scope" value="Bacteria"/>
</dbReference>
<feature type="transmembrane region" description="Helical" evidence="6">
    <location>
        <begin position="228"/>
        <end position="251"/>
    </location>
</feature>
<dbReference type="SUPFAM" id="SSF56281">
    <property type="entry name" value="Metallo-hydrolase/oxidoreductase"/>
    <property type="match status" value="1"/>
</dbReference>
<dbReference type="EMBL" id="APHR01000066">
    <property type="protein sequence ID" value="EMR12210.1"/>
    <property type="molecule type" value="Genomic_DNA"/>
</dbReference>
<proteinExistence type="predicted"/>
<comment type="subcellular location">
    <subcellularLocation>
        <location evidence="1">Cell membrane</location>
        <topology evidence="1">Multi-pass membrane protein</topology>
    </subcellularLocation>
</comment>
<dbReference type="InterPro" id="IPR052159">
    <property type="entry name" value="Competence_DNA_uptake"/>
</dbReference>
<dbReference type="Pfam" id="PF03772">
    <property type="entry name" value="Competence"/>
    <property type="match status" value="1"/>
</dbReference>
<feature type="transmembrane region" description="Helical" evidence="6">
    <location>
        <begin position="329"/>
        <end position="348"/>
    </location>
</feature>
<sequence length="752" mass="83959">MIKSAIAFVAGCVAVLQLAVLPDSIWLLPAIIILLLSLWLRQTLLFCFTFAVLWTSLHSQLRLTDQLASHLQGQDLQITGVIASVPQREGRRLRFEFKPDQQIPVSKIRLNWYQIPDVVPAAGERWQLTVRLRQPFGMQNPGAFDYEGWLFREGIAATGYVRPDPANSRLETAARYSVNHLRMQIAERLQQLGNSELTPLLQGLSVGLRDQMTTEQWQILQKTGTSHLLAISGLHIGLAAGIGFFIGRWLWSLSSRRLLSVPAMHAGAVSAVLFALVYALLAGLSIPTQRALIMISVMMLSLLLGRAAFNLQTLALSMIIVTLIDPFSVLSAGFWLSYAAVFIIIFVARNHTPALKKQWLKIHLWVALGLSPLLMLFFQQTSLIAPLANLLAVPLVSLLVVPLLLLTVAMFAVSESLAVLLLKLVLWLMDYLWRWLDWLAASPIATWEVPHLPLSIILLLCAASLLVLAPRGLAARWLGLTALLPLLFWQAERPADDEFWLTMLDVGQGLSVVIHTANHSLVFDTGPRFGSTFNTGDAAVLPYLDFRGTRKLDLLMISHGDNDHIGGAEAVLRQIPVKRILTGTEESLANAERCHAGQHWQWDEVLFEVLHPPKNWQAKSNEMSCVLKVSNRHGSVLLTGDIEARAETLLLQTQSDRLNATVLQVPHHGSRSSSSEAFIAAVAPEAAWIASAYRNRWQFPHEIVRQRYQDHGVELFNTADSGALLMRFDRQQQPPVRWRLHARRLWTADATE</sequence>
<dbReference type="InterPro" id="IPR036866">
    <property type="entry name" value="RibonucZ/Hydroxyglut_hydro"/>
</dbReference>
<reference evidence="8 9" key="1">
    <citation type="journal article" date="2013" name="Genome Announc.">
        <title>Draft Genome Sequence of Methylophaga lonarensis MPLT, a Haloalkaliphilic (Non-Methane-Utilizing) Methylotroph.</title>
        <authorList>
            <person name="Shetty S.A."/>
            <person name="Marathe N.P."/>
            <person name="Munot H."/>
            <person name="Antony C.P."/>
            <person name="Dhotre D.P."/>
            <person name="Murrell J.C."/>
            <person name="Shouche Y.S."/>
        </authorList>
    </citation>
    <scope>NUCLEOTIDE SEQUENCE [LARGE SCALE GENOMIC DNA]</scope>
    <source>
        <strain evidence="8 9">MPL</strain>
    </source>
</reference>
<accession>M7PE76</accession>
<dbReference type="NCBIfam" id="TIGR00360">
    <property type="entry name" value="ComEC_N-term"/>
    <property type="match status" value="1"/>
</dbReference>
<dbReference type="RefSeq" id="WP_009727253.1">
    <property type="nucleotide sequence ID" value="NZ_APHR01000066.1"/>
</dbReference>
<dbReference type="Gene3D" id="3.60.15.10">
    <property type="entry name" value="Ribonuclease Z/Hydroxyacylglutathione hydrolase-like"/>
    <property type="match status" value="1"/>
</dbReference>
<dbReference type="InterPro" id="IPR025405">
    <property type="entry name" value="DUF4131"/>
</dbReference>
<dbReference type="Pfam" id="PF00753">
    <property type="entry name" value="Lactamase_B"/>
    <property type="match status" value="1"/>
</dbReference>
<evidence type="ECO:0000256" key="4">
    <source>
        <dbReference type="ARBA" id="ARBA00022989"/>
    </source>
</evidence>
<keyword evidence="3 6" id="KW-0812">Transmembrane</keyword>
<protein>
    <recommendedName>
        <fullName evidence="7">Metallo-beta-lactamase domain-containing protein</fullName>
    </recommendedName>
</protein>
<dbReference type="InterPro" id="IPR035681">
    <property type="entry name" value="ComA-like_MBL"/>
</dbReference>
<evidence type="ECO:0000256" key="2">
    <source>
        <dbReference type="ARBA" id="ARBA00022475"/>
    </source>
</evidence>
<dbReference type="Proteomes" id="UP000012019">
    <property type="component" value="Unassembled WGS sequence"/>
</dbReference>
<dbReference type="NCBIfam" id="TIGR00361">
    <property type="entry name" value="ComEC_Rec2"/>
    <property type="match status" value="1"/>
</dbReference>
<evidence type="ECO:0000256" key="1">
    <source>
        <dbReference type="ARBA" id="ARBA00004651"/>
    </source>
</evidence>
<dbReference type="SMART" id="SM00849">
    <property type="entry name" value="Lactamase_B"/>
    <property type="match status" value="1"/>
</dbReference>
<feature type="domain" description="Metallo-beta-lactamase" evidence="7">
    <location>
        <begin position="508"/>
        <end position="693"/>
    </location>
</feature>
<organism evidence="8 9">
    <name type="scientific">Methylophaga lonarensis MPL</name>
    <dbReference type="NCBI Taxonomy" id="1286106"/>
    <lineage>
        <taxon>Bacteria</taxon>
        <taxon>Pseudomonadati</taxon>
        <taxon>Pseudomonadota</taxon>
        <taxon>Gammaproteobacteria</taxon>
        <taxon>Thiotrichales</taxon>
        <taxon>Piscirickettsiaceae</taxon>
        <taxon>Methylophaga</taxon>
    </lineage>
</organism>
<dbReference type="STRING" id="1286106.MPL1_11493"/>
<feature type="transmembrane region" description="Helical" evidence="6">
    <location>
        <begin position="451"/>
        <end position="469"/>
    </location>
</feature>
<dbReference type="InterPro" id="IPR001279">
    <property type="entry name" value="Metallo-B-lactamas"/>
</dbReference>
<dbReference type="AlphaFoldDB" id="M7PE76"/>
<keyword evidence="4 6" id="KW-1133">Transmembrane helix</keyword>
<gene>
    <name evidence="8" type="ORF">MPL1_11493</name>
</gene>
<keyword evidence="5 6" id="KW-0472">Membrane</keyword>
<dbReference type="OrthoDB" id="9761531at2"/>
<dbReference type="GO" id="GO:0030420">
    <property type="term" value="P:establishment of competence for transformation"/>
    <property type="evidence" value="ECO:0007669"/>
    <property type="project" value="InterPro"/>
</dbReference>
<comment type="caution">
    <text evidence="8">The sequence shown here is derived from an EMBL/GenBank/DDBJ whole genome shotgun (WGS) entry which is preliminary data.</text>
</comment>
<evidence type="ECO:0000256" key="6">
    <source>
        <dbReference type="SAM" id="Phobius"/>
    </source>
</evidence>
<dbReference type="InterPro" id="IPR004477">
    <property type="entry name" value="ComEC_N"/>
</dbReference>
<evidence type="ECO:0000256" key="3">
    <source>
        <dbReference type="ARBA" id="ARBA00022692"/>
    </source>
</evidence>
<evidence type="ECO:0000259" key="7">
    <source>
        <dbReference type="SMART" id="SM00849"/>
    </source>
</evidence>
<dbReference type="PANTHER" id="PTHR30619">
    <property type="entry name" value="DNA INTERNALIZATION/COMPETENCE PROTEIN COMEC/REC2"/>
    <property type="match status" value="1"/>
</dbReference>
<dbReference type="InterPro" id="IPR004797">
    <property type="entry name" value="Competence_ComEC/Rec2"/>
</dbReference>
<dbReference type="GO" id="GO:0005886">
    <property type="term" value="C:plasma membrane"/>
    <property type="evidence" value="ECO:0007669"/>
    <property type="project" value="UniProtKB-SubCell"/>
</dbReference>
<keyword evidence="2" id="KW-1003">Cell membrane</keyword>
<keyword evidence="9" id="KW-1185">Reference proteome</keyword>
<feature type="transmembrane region" description="Helical" evidence="6">
    <location>
        <begin position="360"/>
        <end position="378"/>
    </location>
</feature>
<evidence type="ECO:0000313" key="8">
    <source>
        <dbReference type="EMBL" id="EMR12210.1"/>
    </source>
</evidence>
<name>M7PE76_9GAMM</name>
<evidence type="ECO:0000256" key="5">
    <source>
        <dbReference type="ARBA" id="ARBA00023136"/>
    </source>
</evidence>
<feature type="transmembrane region" description="Helical" evidence="6">
    <location>
        <begin position="32"/>
        <end position="54"/>
    </location>
</feature>
<dbReference type="PANTHER" id="PTHR30619:SF1">
    <property type="entry name" value="RECOMBINATION PROTEIN 2"/>
    <property type="match status" value="1"/>
</dbReference>
<dbReference type="PATRIC" id="fig|1286106.3.peg.2299"/>
<dbReference type="CDD" id="cd07731">
    <property type="entry name" value="ComA-like_MBL-fold"/>
    <property type="match status" value="1"/>
</dbReference>
<dbReference type="eggNOG" id="COG0658">
    <property type="taxonomic scope" value="Bacteria"/>
</dbReference>
<feature type="transmembrane region" description="Helical" evidence="6">
    <location>
        <begin position="263"/>
        <end position="284"/>
    </location>
</feature>
<evidence type="ECO:0000313" key="9">
    <source>
        <dbReference type="Proteomes" id="UP000012019"/>
    </source>
</evidence>
<dbReference type="Pfam" id="PF13567">
    <property type="entry name" value="DUF4131"/>
    <property type="match status" value="1"/>
</dbReference>